<accession>E6VXQ5</accession>
<keyword evidence="3" id="KW-1185">Reference proteome</keyword>
<dbReference type="EMBL" id="CP002431">
    <property type="protein sequence ID" value="ADU61513.1"/>
    <property type="molecule type" value="Genomic_DNA"/>
</dbReference>
<organism evidence="2 3">
    <name type="scientific">Pseudodesulfovibrio aespoeensis (strain ATCC 700646 / DSM 10631 / Aspo-2)</name>
    <name type="common">Desulfovibrio aespoeensis</name>
    <dbReference type="NCBI Taxonomy" id="643562"/>
    <lineage>
        <taxon>Bacteria</taxon>
        <taxon>Pseudomonadati</taxon>
        <taxon>Thermodesulfobacteriota</taxon>
        <taxon>Desulfovibrionia</taxon>
        <taxon>Desulfovibrionales</taxon>
        <taxon>Desulfovibrionaceae</taxon>
    </lineage>
</organism>
<protein>
    <submittedName>
        <fullName evidence="2">Transcriptional regulator</fullName>
    </submittedName>
</protein>
<evidence type="ECO:0000256" key="1">
    <source>
        <dbReference type="SAM" id="MobiDB-lite"/>
    </source>
</evidence>
<reference evidence="3" key="1">
    <citation type="submission" date="2010-12" db="EMBL/GenBank/DDBJ databases">
        <title>Complete sequence of Desulfovibrio aespoeensis Aspo-2.</title>
        <authorList>
            <consortium name="US DOE Joint Genome Institute"/>
            <person name="Lucas S."/>
            <person name="Copeland A."/>
            <person name="Lapidus A."/>
            <person name="Cheng J.-F."/>
            <person name="Goodwin L."/>
            <person name="Pitluck S."/>
            <person name="Chertkov O."/>
            <person name="Misra M."/>
            <person name="Detter J.C."/>
            <person name="Han C."/>
            <person name="Tapia R."/>
            <person name="Land M."/>
            <person name="Hauser L."/>
            <person name="Kyrpides N."/>
            <person name="Ivanova N."/>
            <person name="Ovchinnikova G."/>
            <person name="Pedersen K."/>
            <person name="Jagevall S."/>
            <person name="Hazen T."/>
            <person name="Woyke T."/>
        </authorList>
    </citation>
    <scope>NUCLEOTIDE SEQUENCE [LARGE SCALE GENOMIC DNA]</scope>
    <source>
        <strain evidence="3">ATCC 700646 / DSM 10631 / Aspo-2</strain>
    </source>
</reference>
<name>E6VXQ5_PSEA9</name>
<dbReference type="AlphaFoldDB" id="E6VXQ5"/>
<dbReference type="KEGG" id="das:Daes_0492"/>
<evidence type="ECO:0000313" key="3">
    <source>
        <dbReference type="Proteomes" id="UP000002191"/>
    </source>
</evidence>
<dbReference type="Proteomes" id="UP000002191">
    <property type="component" value="Chromosome"/>
</dbReference>
<gene>
    <name evidence="2" type="ordered locus">Daes_0492</name>
</gene>
<dbReference type="STRING" id="643562.Daes_0492"/>
<sequence>MSGTYPTPEKDTRSKRTAGNGPNGETDELARKAKEQVDGMKLDALRKELHVGAAQAEAGEFVEGGVKSIIVEAKERRG</sequence>
<proteinExistence type="predicted"/>
<dbReference type="RefSeq" id="WP_013513450.1">
    <property type="nucleotide sequence ID" value="NC_014844.1"/>
</dbReference>
<dbReference type="eggNOG" id="COG3609">
    <property type="taxonomic scope" value="Bacteria"/>
</dbReference>
<dbReference type="HOGENOM" id="CLU_144805_6_0_7"/>
<reference evidence="2 3" key="2">
    <citation type="journal article" date="2014" name="Genome Announc.">
        <title>Complete Genome Sequence of the Subsurface, Mesophilic Sulfate-Reducing Bacterium Desulfovibrio aespoeensis Aspo-2.</title>
        <authorList>
            <person name="Pedersen K."/>
            <person name="Bengtsson A."/>
            <person name="Edlund J."/>
            <person name="Rabe L."/>
            <person name="Hazen T."/>
            <person name="Chakraborty R."/>
            <person name="Goodwin L."/>
            <person name="Shapiro N."/>
        </authorList>
    </citation>
    <scope>NUCLEOTIDE SEQUENCE [LARGE SCALE GENOMIC DNA]</scope>
    <source>
        <strain evidence="3">ATCC 700646 / DSM 10631 / Aspo-2</strain>
    </source>
</reference>
<evidence type="ECO:0000313" key="2">
    <source>
        <dbReference type="EMBL" id="ADU61513.1"/>
    </source>
</evidence>
<feature type="region of interest" description="Disordered" evidence="1">
    <location>
        <begin position="1"/>
        <end position="29"/>
    </location>
</feature>